<feature type="transmembrane region" description="Helical" evidence="2">
    <location>
        <begin position="51"/>
        <end position="69"/>
    </location>
</feature>
<dbReference type="AlphaFoldDB" id="A0AAT9F7J2"/>
<keyword evidence="1" id="KW-0813">Transport</keyword>
<dbReference type="KEGG" id="mcm:MCAL160_0119"/>
<feature type="transmembrane region" description="Helical" evidence="2">
    <location>
        <begin position="12"/>
        <end position="30"/>
    </location>
</feature>
<accession>A0AAT9F7J2</accession>
<evidence type="ECO:0000256" key="2">
    <source>
        <dbReference type="SAM" id="Phobius"/>
    </source>
</evidence>
<reference evidence="3" key="4">
    <citation type="submission" date="2024-06" db="EMBL/GenBank/DDBJ databases">
        <authorList>
            <consortium name="Mycoplasma californicum genome sequencing consortium"/>
            <person name="Hata E."/>
            <person name="Tanaka K."/>
            <person name="Tamamura Y."/>
        </authorList>
    </citation>
    <scope>NUCLEOTIDE SEQUENCE</scope>
    <source>
        <strain evidence="3">HAZ160_1</strain>
    </source>
</reference>
<feature type="transmembrane region" description="Helical" evidence="2">
    <location>
        <begin position="138"/>
        <end position="158"/>
    </location>
</feature>
<reference evidence="3" key="3">
    <citation type="journal article" date="2019" name="Vet. Microbiol.">
        <title>Mutations associated with change of susceptibility to lincosamides and/or macrolides in field and laboratory-derived Mycoplasma californicum strains in Japan, and development of a rapid detection method for these mutations.</title>
        <authorList>
            <person name="Hata E."/>
            <person name="Nagai K."/>
            <person name="Murakami K."/>
        </authorList>
    </citation>
    <scope>NUCLEOTIDE SEQUENCE</scope>
    <source>
        <strain evidence="3">HAZ160_1</strain>
    </source>
</reference>
<evidence type="ECO:0000313" key="3">
    <source>
        <dbReference type="EMBL" id="BAP00849.1"/>
    </source>
</evidence>
<dbReference type="PANTHER" id="PTHR36838">
    <property type="entry name" value="AUXIN EFFLUX CARRIER FAMILY PROTEIN"/>
    <property type="match status" value="1"/>
</dbReference>
<keyword evidence="2" id="KW-0472">Membrane</keyword>
<keyword evidence="2" id="KW-0812">Transmembrane</keyword>
<dbReference type="PANTHER" id="PTHR36838:SF3">
    <property type="entry name" value="TRANSPORTER AUXIN EFFLUX CARRIER EC FAMILY"/>
    <property type="match status" value="1"/>
</dbReference>
<organism evidence="3">
    <name type="scientific">Mycoplasmopsis californica HAZ160_1</name>
    <dbReference type="NCBI Taxonomy" id="1397850"/>
    <lineage>
        <taxon>Bacteria</taxon>
        <taxon>Bacillati</taxon>
        <taxon>Mycoplasmatota</taxon>
        <taxon>Mycoplasmoidales</taxon>
        <taxon>Metamycoplasmataceae</taxon>
        <taxon>Mycoplasmopsis</taxon>
    </lineage>
</organism>
<feature type="transmembrane region" description="Helical" evidence="2">
    <location>
        <begin position="75"/>
        <end position="98"/>
    </location>
</feature>
<reference evidence="3" key="1">
    <citation type="journal article" date="2014" name="Appl. Environ. Microbiol.">
        <title>Molecular Epidemiology of Cases of Mycoplasma californicum Infection in Japan.</title>
        <authorList>
            <person name="Hata E."/>
            <person name="Suzuki K."/>
            <person name="Hanyu H."/>
            <person name="Itoh M."/>
            <person name="Higuchi H."/>
            <person name="Kobayashi H."/>
        </authorList>
    </citation>
    <scope>NUCLEOTIDE SEQUENCE</scope>
    <source>
        <strain evidence="3">HAZ160_1</strain>
    </source>
</reference>
<keyword evidence="2" id="KW-1133">Transmembrane helix</keyword>
<feature type="transmembrane region" description="Helical" evidence="2">
    <location>
        <begin position="371"/>
        <end position="394"/>
    </location>
</feature>
<dbReference type="EMBL" id="AP013353">
    <property type="protein sequence ID" value="BAP00849.1"/>
    <property type="molecule type" value="Genomic_DNA"/>
</dbReference>
<feature type="transmembrane region" description="Helical" evidence="2">
    <location>
        <begin position="339"/>
        <end position="359"/>
    </location>
</feature>
<proteinExistence type="predicted"/>
<evidence type="ECO:0000256" key="1">
    <source>
        <dbReference type="ARBA" id="ARBA00022448"/>
    </source>
</evidence>
<feature type="transmembrane region" description="Helical" evidence="2">
    <location>
        <begin position="170"/>
        <end position="189"/>
    </location>
</feature>
<name>A0AAT9F7J2_9BACT</name>
<protein>
    <submittedName>
        <fullName evidence="3">Malate permease</fullName>
    </submittedName>
</protein>
<gene>
    <name evidence="3" type="ORF">MCAL160_0119</name>
</gene>
<dbReference type="RefSeq" id="WP_041102865.1">
    <property type="nucleotide sequence ID" value="NZ_AP013353.1"/>
</dbReference>
<feature type="transmembrane region" description="Helical" evidence="2">
    <location>
        <begin position="210"/>
        <end position="230"/>
    </location>
</feature>
<feature type="transmembrane region" description="Helical" evidence="2">
    <location>
        <begin position="313"/>
        <end position="333"/>
    </location>
</feature>
<sequence>MNHLVKILTSQGLYGAVLATLTFVLIGWIITRKGLFTKEINGKISKFLLDWALPFLCLVAFMVPADATIGKEVGVVIGLSAAFYILMAVYSFVIVKFFPRLISTKLRAKARLAYEKSDKSATSVKYEEAYVESYAQKILAAQMMVSYASLQFFAVPLVNVLGKEVFGGTGTALLQVWNLPYMIGAFSYLKFQYSGQKFTKDQVKPVVKALFTPMLVILYASMILWALQFIPGLNAKLTTNPSDPFNFATDVTKGKQFWEGLLVRFPAIGVIVKAGISIISPLAWIVIGGSLASSNLKKAAVDKDVWITTARMLIIRPLVIFGIIAGLVYLRAINSQTGTLIVVLAACPPAAVTIIFSAAYKHEHTTFTAEVNSLGTLCCLLALPVWTVIAHATYSSIIS</sequence>
<reference evidence="3" key="2">
    <citation type="journal article" date="2014" name="Genome Announc.">
        <title>Complete Genome Sequence of Mycoplasma californicum Strain HAZ160_1 from Bovine Mastitic Milk in Japan.</title>
        <authorList>
            <person name="Hata E."/>
            <person name="Murakami K."/>
        </authorList>
    </citation>
    <scope>NUCLEOTIDE SEQUENCE</scope>
    <source>
        <strain evidence="3">HAZ160_1</strain>
    </source>
</reference>
<feature type="transmembrane region" description="Helical" evidence="2">
    <location>
        <begin position="267"/>
        <end position="292"/>
    </location>
</feature>